<dbReference type="RefSeq" id="WP_246034697.1">
    <property type="nucleotide sequence ID" value="NZ_SNVV01000007.1"/>
</dbReference>
<dbReference type="SUPFAM" id="SSF54637">
    <property type="entry name" value="Thioesterase/thiol ester dehydrase-isomerase"/>
    <property type="match status" value="1"/>
</dbReference>
<dbReference type="CDD" id="cd03442">
    <property type="entry name" value="BFIT_BACH"/>
    <property type="match status" value="1"/>
</dbReference>
<dbReference type="GO" id="GO:0052816">
    <property type="term" value="F:long-chain fatty acyl-CoA hydrolase activity"/>
    <property type="evidence" value="ECO:0007669"/>
    <property type="project" value="TreeGrafter"/>
</dbReference>
<dbReference type="Pfam" id="PF03061">
    <property type="entry name" value="4HBT"/>
    <property type="match status" value="1"/>
</dbReference>
<comment type="similarity">
    <text evidence="1">Belongs to the acyl coenzyme A hydrolase family.</text>
</comment>
<evidence type="ECO:0000256" key="2">
    <source>
        <dbReference type="ARBA" id="ARBA00022801"/>
    </source>
</evidence>
<sequence length="135" mass="14419">MTTPPISRESLPADKHLSLRVMAMPADTNPSGDVFGGWIMSMVDIAGSIPAIRRAKCRVVTVAVNSFTFKQPVSVGDLVSFYAKVESVGRTSVTVDVVVFAERGHAEPVFVKVTEARLTYVAINEAGEKSPIPAA</sequence>
<evidence type="ECO:0000313" key="6">
    <source>
        <dbReference type="Proteomes" id="UP000295129"/>
    </source>
</evidence>
<dbReference type="AlphaFoldDB" id="A0A4R6E2Q1"/>
<dbReference type="PANTHER" id="PTHR11049:SF5">
    <property type="entry name" value="ACYL-COA THIOESTER HYDROLASE YCIA"/>
    <property type="match status" value="1"/>
</dbReference>
<evidence type="ECO:0000256" key="1">
    <source>
        <dbReference type="ARBA" id="ARBA00010458"/>
    </source>
</evidence>
<name>A0A4R6E2Q1_9RHOO</name>
<dbReference type="InterPro" id="IPR040170">
    <property type="entry name" value="Cytosol_ACT"/>
</dbReference>
<dbReference type="Gene3D" id="3.10.129.10">
    <property type="entry name" value="Hotdog Thioesterase"/>
    <property type="match status" value="1"/>
</dbReference>
<evidence type="ECO:0000256" key="3">
    <source>
        <dbReference type="PROSITE-ProRule" id="PRU01106"/>
    </source>
</evidence>
<evidence type="ECO:0000313" key="5">
    <source>
        <dbReference type="EMBL" id="TDN51319.1"/>
    </source>
</evidence>
<accession>A0A4R6E2Q1</accession>
<keyword evidence="2 3" id="KW-0378">Hydrolase</keyword>
<proteinExistence type="inferred from homology"/>
<dbReference type="EMBL" id="SNVV01000007">
    <property type="protein sequence ID" value="TDN51319.1"/>
    <property type="molecule type" value="Genomic_DNA"/>
</dbReference>
<dbReference type="GO" id="GO:0009062">
    <property type="term" value="P:fatty acid catabolic process"/>
    <property type="evidence" value="ECO:0007669"/>
    <property type="project" value="TreeGrafter"/>
</dbReference>
<reference evidence="5 6" key="1">
    <citation type="submission" date="2019-03" db="EMBL/GenBank/DDBJ databases">
        <title>Genomic Encyclopedia of Type Strains, Phase IV (KMG-IV): sequencing the most valuable type-strain genomes for metagenomic binning, comparative biology and taxonomic classification.</title>
        <authorList>
            <person name="Goeker M."/>
        </authorList>
    </citation>
    <scope>NUCLEOTIDE SEQUENCE [LARGE SCALE GENOMIC DNA]</scope>
    <source>
        <strain evidence="5 6">DSM 12121</strain>
    </source>
</reference>
<gene>
    <name evidence="5" type="ORF">C7389_10753</name>
</gene>
<protein>
    <submittedName>
        <fullName evidence="5">Acyl-CoA thioesterase YciA</fullName>
    </submittedName>
</protein>
<dbReference type="InterPro" id="IPR006683">
    <property type="entry name" value="Thioestr_dom"/>
</dbReference>
<feature type="domain" description="HotDog ACOT-type" evidence="4">
    <location>
        <begin position="13"/>
        <end position="126"/>
    </location>
</feature>
<dbReference type="Proteomes" id="UP000295129">
    <property type="component" value="Unassembled WGS sequence"/>
</dbReference>
<dbReference type="GO" id="GO:0006637">
    <property type="term" value="P:acyl-CoA metabolic process"/>
    <property type="evidence" value="ECO:0007669"/>
    <property type="project" value="TreeGrafter"/>
</dbReference>
<dbReference type="PANTHER" id="PTHR11049">
    <property type="entry name" value="ACYL COENZYME A THIOESTER HYDROLASE"/>
    <property type="match status" value="1"/>
</dbReference>
<keyword evidence="6" id="KW-1185">Reference proteome</keyword>
<evidence type="ECO:0000259" key="4">
    <source>
        <dbReference type="PROSITE" id="PS51770"/>
    </source>
</evidence>
<dbReference type="InterPro" id="IPR033120">
    <property type="entry name" value="HOTDOG_ACOT"/>
</dbReference>
<organism evidence="5 6">
    <name type="scientific">Azoarcus indigens</name>
    <dbReference type="NCBI Taxonomy" id="29545"/>
    <lineage>
        <taxon>Bacteria</taxon>
        <taxon>Pseudomonadati</taxon>
        <taxon>Pseudomonadota</taxon>
        <taxon>Betaproteobacteria</taxon>
        <taxon>Rhodocyclales</taxon>
        <taxon>Zoogloeaceae</taxon>
        <taxon>Azoarcus</taxon>
    </lineage>
</organism>
<dbReference type="GO" id="GO:0005829">
    <property type="term" value="C:cytosol"/>
    <property type="evidence" value="ECO:0007669"/>
    <property type="project" value="TreeGrafter"/>
</dbReference>
<comment type="caution">
    <text evidence="5">The sequence shown here is derived from an EMBL/GenBank/DDBJ whole genome shotgun (WGS) entry which is preliminary data.</text>
</comment>
<dbReference type="InterPro" id="IPR029069">
    <property type="entry name" value="HotDog_dom_sf"/>
</dbReference>
<dbReference type="PROSITE" id="PS51770">
    <property type="entry name" value="HOTDOG_ACOT"/>
    <property type="match status" value="1"/>
</dbReference>